<dbReference type="Proteomes" id="UP000617145">
    <property type="component" value="Unassembled WGS sequence"/>
</dbReference>
<dbReference type="EMBL" id="BMJV01000001">
    <property type="protein sequence ID" value="GGG65633.1"/>
    <property type="molecule type" value="Genomic_DNA"/>
</dbReference>
<dbReference type="RefSeq" id="WP_188789115.1">
    <property type="nucleotide sequence ID" value="NZ_BMJV01000001.1"/>
</dbReference>
<comment type="caution">
    <text evidence="1">The sequence shown here is derived from an EMBL/GenBank/DDBJ whole genome shotgun (WGS) entry which is preliminary data.</text>
</comment>
<protein>
    <submittedName>
        <fullName evidence="1">Uncharacterized protein</fullName>
    </submittedName>
</protein>
<name>A0A8J3EFP3_9RHOB</name>
<dbReference type="AlphaFoldDB" id="A0A8J3EFP3"/>
<evidence type="ECO:0000313" key="2">
    <source>
        <dbReference type="Proteomes" id="UP000617145"/>
    </source>
</evidence>
<reference evidence="1" key="2">
    <citation type="submission" date="2020-09" db="EMBL/GenBank/DDBJ databases">
        <authorList>
            <person name="Sun Q."/>
            <person name="Zhou Y."/>
        </authorList>
    </citation>
    <scope>NUCLEOTIDE SEQUENCE</scope>
    <source>
        <strain evidence="1">CGMCC 1.15762</strain>
    </source>
</reference>
<accession>A0A8J3EFP3</accession>
<reference evidence="1" key="1">
    <citation type="journal article" date="2014" name="Int. J. Syst. Evol. Microbiol.">
        <title>Complete genome sequence of Corynebacterium casei LMG S-19264T (=DSM 44701T), isolated from a smear-ripened cheese.</title>
        <authorList>
            <consortium name="US DOE Joint Genome Institute (JGI-PGF)"/>
            <person name="Walter F."/>
            <person name="Albersmeier A."/>
            <person name="Kalinowski J."/>
            <person name="Ruckert C."/>
        </authorList>
    </citation>
    <scope>NUCLEOTIDE SEQUENCE</scope>
    <source>
        <strain evidence="1">CGMCC 1.15762</strain>
    </source>
</reference>
<proteinExistence type="predicted"/>
<organism evidence="1 2">
    <name type="scientific">Salipiger pallidus</name>
    <dbReference type="NCBI Taxonomy" id="1775170"/>
    <lineage>
        <taxon>Bacteria</taxon>
        <taxon>Pseudomonadati</taxon>
        <taxon>Pseudomonadota</taxon>
        <taxon>Alphaproteobacteria</taxon>
        <taxon>Rhodobacterales</taxon>
        <taxon>Roseobacteraceae</taxon>
        <taxon>Salipiger</taxon>
    </lineage>
</organism>
<keyword evidence="2" id="KW-1185">Reference proteome</keyword>
<evidence type="ECO:0000313" key="1">
    <source>
        <dbReference type="EMBL" id="GGG65633.1"/>
    </source>
</evidence>
<gene>
    <name evidence="1" type="ORF">GCM10011415_10510</name>
</gene>
<sequence>MNIQRETREQKLTKLFEDGKLEEAGDDAAFLTRLNQMVIGKRPDVPANTPAEIADGIDRHGRLHPHHELYCFGHWLLLDQTNGFRDSRGHPIDRRRLLKSVGAGLDHLHMRDLATRYTDKLAEVETSPGEKAIPRPVPTARERSVSNLTKKDLSTRWNKLFGDKMKTSDFDAQLKSMKRVLPLYIGYIQSDPKTLCGKTLKRSPKIEALLHALKTPPKPSAKPIASPLKPPAEPLPAAREPFEIALQYSSDEQREEYRAIVEPDLAMPTLTYTPEEMTATSSEHEIAKSRKGRLVLQPAIEVRKSYRTEALLDRMVILLHTREITSHKSIQGKLQNATGASMKVVSWDASMHRKAWGCSFPRVSAPDPGRQFAILIQEPTPELLAQIVSTLETICGVIGDVRIHMIELSVDFYIRAMTQSEMLSMREKFVGALHRHHWVLPTLFLTDEPSDTRNIDPRQRFTDAQGDGKTRYLFAGTKRATDFDVFNPEIRDIILTSSSGERLHLNSTIYKGEQGSSCWVSIQHKIADERNELTGTKRDLEQSDRRARIEVTLSGRKRLSELGTVQDLASASFRQLGKRYLTFKLAAIAPLQHVLEDAKTQLSSRGVYGIELRHRAQAELERETAKKDGRTPPRISLADSVALTDWTEMNTCIGEALDALTRRWKRFSGT</sequence>